<dbReference type="Pfam" id="PF10947">
    <property type="entry name" value="DUF2628"/>
    <property type="match status" value="1"/>
</dbReference>
<protein>
    <submittedName>
        <fullName evidence="2">DUF2628 domain-containing protein</fullName>
    </submittedName>
</protein>
<keyword evidence="3" id="KW-1185">Reference proteome</keyword>
<accession>A0A848FHQ3</accession>
<dbReference type="AlphaFoldDB" id="A0A848FHQ3"/>
<keyword evidence="1" id="KW-1133">Transmembrane helix</keyword>
<reference evidence="2 3" key="1">
    <citation type="submission" date="2020-04" db="EMBL/GenBank/DDBJ databases">
        <title>Azohydromonas sp. isolated from soil.</title>
        <authorList>
            <person name="Dahal R.H."/>
        </authorList>
    </citation>
    <scope>NUCLEOTIDE SEQUENCE [LARGE SCALE GENOMIC DNA]</scope>
    <source>
        <strain evidence="2 3">G-1-1-14</strain>
    </source>
</reference>
<proteinExistence type="predicted"/>
<dbReference type="InterPro" id="IPR024399">
    <property type="entry name" value="DUF2628"/>
</dbReference>
<evidence type="ECO:0000313" key="2">
    <source>
        <dbReference type="EMBL" id="NML18676.1"/>
    </source>
</evidence>
<evidence type="ECO:0000256" key="1">
    <source>
        <dbReference type="SAM" id="Phobius"/>
    </source>
</evidence>
<feature type="transmembrane region" description="Helical" evidence="1">
    <location>
        <begin position="65"/>
        <end position="88"/>
    </location>
</feature>
<sequence length="127" mass="13283">MKQFNIYTHPAGMAEAVKQGWSWPAFFFGFMWAFAKKQWALGGAVLGGAFALGFVLGLVDAGPAAGLVINLAGFILTIVFGLNGNAWLEKNLVSRGYTRTDTVTAANAEAALALMSKAGLAGRPSTA</sequence>
<name>A0A848FHQ3_9BURK</name>
<feature type="transmembrane region" description="Helical" evidence="1">
    <location>
        <begin position="39"/>
        <end position="59"/>
    </location>
</feature>
<dbReference type="Proteomes" id="UP000574067">
    <property type="component" value="Unassembled WGS sequence"/>
</dbReference>
<evidence type="ECO:0000313" key="3">
    <source>
        <dbReference type="Proteomes" id="UP000574067"/>
    </source>
</evidence>
<keyword evidence="1" id="KW-0472">Membrane</keyword>
<comment type="caution">
    <text evidence="2">The sequence shown here is derived from an EMBL/GenBank/DDBJ whole genome shotgun (WGS) entry which is preliminary data.</text>
</comment>
<dbReference type="RefSeq" id="WP_169163567.1">
    <property type="nucleotide sequence ID" value="NZ_JABBFW010000037.1"/>
</dbReference>
<dbReference type="EMBL" id="JABBFW010000037">
    <property type="protein sequence ID" value="NML18676.1"/>
    <property type="molecule type" value="Genomic_DNA"/>
</dbReference>
<keyword evidence="1" id="KW-0812">Transmembrane</keyword>
<organism evidence="2 3">
    <name type="scientific">Azohydromonas caseinilytica</name>
    <dbReference type="NCBI Taxonomy" id="2728836"/>
    <lineage>
        <taxon>Bacteria</taxon>
        <taxon>Pseudomonadati</taxon>
        <taxon>Pseudomonadota</taxon>
        <taxon>Betaproteobacteria</taxon>
        <taxon>Burkholderiales</taxon>
        <taxon>Sphaerotilaceae</taxon>
        <taxon>Azohydromonas</taxon>
    </lineage>
</organism>
<gene>
    <name evidence="2" type="ORF">HHL10_27275</name>
</gene>